<reference evidence="6" key="1">
    <citation type="submission" date="2017-05" db="EMBL/GenBank/DDBJ databases">
        <title>The Genome Sequence of Enterococcus sp. 9E7_DIV0242.</title>
        <authorList>
            <consortium name="The Broad Institute Genomics Platform"/>
            <consortium name="The Broad Institute Genomic Center for Infectious Diseases"/>
            <person name="Earl A."/>
            <person name="Manson A."/>
            <person name="Schwartman J."/>
            <person name="Gilmore M."/>
            <person name="Abouelleil A."/>
            <person name="Cao P."/>
            <person name="Chapman S."/>
            <person name="Cusick C."/>
            <person name="Shea T."/>
            <person name="Young S."/>
            <person name="Neafsey D."/>
            <person name="Nusbaum C."/>
            <person name="Birren B."/>
        </authorList>
    </citation>
    <scope>NUCLEOTIDE SEQUENCE [LARGE SCALE GENOMIC DNA]</scope>
    <source>
        <strain evidence="6">9E7_DIV0242</strain>
    </source>
</reference>
<evidence type="ECO:0000259" key="5">
    <source>
        <dbReference type="PROSITE" id="PS51755"/>
    </source>
</evidence>
<evidence type="ECO:0000256" key="2">
    <source>
        <dbReference type="ARBA" id="ARBA00023125"/>
    </source>
</evidence>
<dbReference type="SUPFAM" id="SSF46894">
    <property type="entry name" value="C-terminal effector domain of the bipartite response regulators"/>
    <property type="match status" value="1"/>
</dbReference>
<dbReference type="GO" id="GO:0000160">
    <property type="term" value="P:phosphorelay signal transduction system"/>
    <property type="evidence" value="ECO:0007669"/>
    <property type="project" value="InterPro"/>
</dbReference>
<dbReference type="Gene3D" id="1.10.10.10">
    <property type="entry name" value="Winged helix-like DNA-binding domain superfamily/Winged helix DNA-binding domain"/>
    <property type="match status" value="1"/>
</dbReference>
<organism evidence="6">
    <name type="scientific">Candidatus Enterococcus clewellii</name>
    <dbReference type="NCBI Taxonomy" id="1834193"/>
    <lineage>
        <taxon>Bacteria</taxon>
        <taxon>Bacillati</taxon>
        <taxon>Bacillota</taxon>
        <taxon>Bacilli</taxon>
        <taxon>Lactobacillales</taxon>
        <taxon>Enterococcaceae</taxon>
        <taxon>Enterococcus</taxon>
    </lineage>
</organism>
<accession>A0A242KDV2</accession>
<dbReference type="CDD" id="cd00383">
    <property type="entry name" value="trans_reg_C"/>
    <property type="match status" value="1"/>
</dbReference>
<dbReference type="Proteomes" id="UP000195141">
    <property type="component" value="Chromosome"/>
</dbReference>
<dbReference type="InterPro" id="IPR036388">
    <property type="entry name" value="WH-like_DNA-bd_sf"/>
</dbReference>
<reference evidence="7" key="2">
    <citation type="submission" date="2017-05" db="EMBL/GenBank/DDBJ databases">
        <authorList>
            <consortium name="The Broad Institute Genomics Platform"/>
            <consortium name="The Broad Institute Genomic Center for Infectious Diseases"/>
            <person name="Earl A."/>
            <person name="Manson A."/>
            <person name="Schwartman J."/>
            <person name="Gilmore M."/>
            <person name="Abouelleil A."/>
            <person name="Cao P."/>
            <person name="Chapman S."/>
            <person name="Cusick C."/>
            <person name="Shea T."/>
            <person name="Young S."/>
            <person name="Neafsey D."/>
            <person name="Nusbaum C."/>
            <person name="Birren B."/>
        </authorList>
    </citation>
    <scope>NUCLEOTIDE SEQUENCE</scope>
    <source>
        <strain evidence="7">9E7_DIV0242</strain>
    </source>
</reference>
<keyword evidence="1" id="KW-0805">Transcription regulation</keyword>
<dbReference type="AlphaFoldDB" id="A0A242KDV2"/>
<gene>
    <name evidence="7" type="ORF">A5888_001054</name>
    <name evidence="6" type="ORF">A5888_001064</name>
</gene>
<keyword evidence="8" id="KW-1185">Reference proteome</keyword>
<dbReference type="GO" id="GO:0006355">
    <property type="term" value="P:regulation of DNA-templated transcription"/>
    <property type="evidence" value="ECO:0007669"/>
    <property type="project" value="InterPro"/>
</dbReference>
<name>A0A242KDV2_9ENTE</name>
<dbReference type="Pfam" id="PF00486">
    <property type="entry name" value="Trans_reg_C"/>
    <property type="match status" value="1"/>
</dbReference>
<evidence type="ECO:0000313" key="7">
    <source>
        <dbReference type="EMBL" id="WYJ89334.1"/>
    </source>
</evidence>
<sequence>MYTVSIVNINGKIDDRYINELRANQYDVHLMEPEELLDAGDEVDAVILHFQEESEVVLWEICNLVFQIKEKTNAFIWTFSNRIVELNRLVYLKLGMHGNISNDCTPTELELIIHNSVSHHDGKATNNAIQSKEQPTELLHIYEENRSIRIADSIEIPLTKLEYRLLVILGSERGKVFGYEELKNFIWQEEEVDSYRARLANLVCYLRRKIKKSTNSSSSDIVRTVWAKGYMLDIEIE</sequence>
<reference evidence="7" key="3">
    <citation type="submission" date="2024-03" db="EMBL/GenBank/DDBJ databases">
        <title>The Genome Sequence of Enterococcus sp. DIV0242b.</title>
        <authorList>
            <consortium name="The Broad Institute Genomics Platform"/>
            <consortium name="The Broad Institute Microbial Omics Core"/>
            <consortium name="The Broad Institute Genomic Center for Infectious Diseases"/>
            <person name="Earl A."/>
            <person name="Manson A."/>
            <person name="Gilmore M."/>
            <person name="Schwartman J."/>
            <person name="Shea T."/>
            <person name="Abouelleil A."/>
            <person name="Cao P."/>
            <person name="Chapman S."/>
            <person name="Cusick C."/>
            <person name="Young S."/>
            <person name="Neafsey D."/>
            <person name="Nusbaum C."/>
            <person name="Birren B."/>
        </authorList>
    </citation>
    <scope>NUCLEOTIDE SEQUENCE</scope>
    <source>
        <strain evidence="7">9E7_DIV0242</strain>
    </source>
</reference>
<dbReference type="EMBL" id="NGMM01000001">
    <property type="protein sequence ID" value="OTP19249.1"/>
    <property type="molecule type" value="Genomic_DNA"/>
</dbReference>
<evidence type="ECO:0000256" key="4">
    <source>
        <dbReference type="PROSITE-ProRule" id="PRU01091"/>
    </source>
</evidence>
<dbReference type="OrthoDB" id="2179278at2"/>
<feature type="domain" description="OmpR/PhoB-type" evidence="5">
    <location>
        <begin position="126"/>
        <end position="234"/>
    </location>
</feature>
<evidence type="ECO:0000256" key="1">
    <source>
        <dbReference type="ARBA" id="ARBA00023015"/>
    </source>
</evidence>
<feature type="DNA-binding region" description="OmpR/PhoB-type" evidence="4">
    <location>
        <begin position="126"/>
        <end position="234"/>
    </location>
</feature>
<dbReference type="PROSITE" id="PS51755">
    <property type="entry name" value="OMPR_PHOB"/>
    <property type="match status" value="1"/>
</dbReference>
<keyword evidence="2 4" id="KW-0238">DNA-binding</keyword>
<keyword evidence="3" id="KW-0804">Transcription</keyword>
<evidence type="ECO:0000256" key="3">
    <source>
        <dbReference type="ARBA" id="ARBA00023163"/>
    </source>
</evidence>
<dbReference type="RefSeq" id="WP_086348147.1">
    <property type="nucleotide sequence ID" value="NZ_CP147247.1"/>
</dbReference>
<evidence type="ECO:0000313" key="8">
    <source>
        <dbReference type="Proteomes" id="UP000195141"/>
    </source>
</evidence>
<evidence type="ECO:0000313" key="6">
    <source>
        <dbReference type="EMBL" id="OTP19249.1"/>
    </source>
</evidence>
<dbReference type="SMART" id="SM00862">
    <property type="entry name" value="Trans_reg_C"/>
    <property type="match status" value="1"/>
</dbReference>
<dbReference type="InterPro" id="IPR016032">
    <property type="entry name" value="Sig_transdc_resp-reg_C-effctor"/>
</dbReference>
<dbReference type="GO" id="GO:0003677">
    <property type="term" value="F:DNA binding"/>
    <property type="evidence" value="ECO:0007669"/>
    <property type="project" value="UniProtKB-UniRule"/>
</dbReference>
<dbReference type="EMBL" id="CP147247">
    <property type="protein sequence ID" value="WYJ89334.1"/>
    <property type="molecule type" value="Genomic_DNA"/>
</dbReference>
<dbReference type="InterPro" id="IPR001867">
    <property type="entry name" value="OmpR/PhoB-type_DNA-bd"/>
</dbReference>
<proteinExistence type="predicted"/>
<protein>
    <recommendedName>
        <fullName evidence="5">OmpR/PhoB-type domain-containing protein</fullName>
    </recommendedName>
</protein>